<reference evidence="7" key="3">
    <citation type="submission" date="2011-02" db="EMBL/GenBank/DDBJ databases">
        <title>Whole genome sequencing of Leishmania donovani clinical lines reveals dynamic variation related to drug resistance.</title>
        <authorList>
            <person name="Downing T."/>
            <person name="Imamura H."/>
            <person name="Sanders M."/>
            <person name="Decuypere S."/>
            <person name="Hertz-Fowler C."/>
            <person name="Clark T.G."/>
            <person name="Rijal S."/>
            <person name="Sundar S."/>
            <person name="Quail M.A."/>
            <person name="De Doncker S."/>
            <person name="Maes I."/>
            <person name="Vanaerschot M."/>
            <person name="Stark O."/>
            <person name="Schonian G."/>
            <person name="Dujardin J.C."/>
            <person name="Berriman M."/>
        </authorList>
    </citation>
    <scope>NUCLEOTIDE SEQUENCE [LARGE SCALE GENOMIC DNA]</scope>
    <source>
        <strain evidence="7">BPK282A1</strain>
    </source>
</reference>
<dbReference type="Proteomes" id="UP000008980">
    <property type="component" value="Chromosome 27"/>
</dbReference>
<evidence type="ECO:0000313" key="9">
    <source>
        <dbReference type="Proteomes" id="UP000318447"/>
    </source>
</evidence>
<feature type="domain" description="Stress-response A/B barrel" evidence="1">
    <location>
        <begin position="24"/>
        <end position="120"/>
    </location>
</feature>
<reference evidence="3" key="8">
    <citation type="submission" date="2020-06" db="EMBL/GenBank/DDBJ databases">
        <authorList>
            <person name="Camacho E."/>
            <person name="Gonzalez-de la Fuente S."/>
            <person name="Rastrojo A."/>
            <person name="Peiro-Pastor R."/>
            <person name="Solana JC."/>
            <person name="Tabera L."/>
            <person name="Gamarro F."/>
            <person name="Carrasco-Ramiro F."/>
            <person name="Requena JM."/>
            <person name="Aguado B."/>
        </authorList>
    </citation>
    <scope>NUCLEOTIDE SEQUENCE</scope>
</reference>
<dbReference type="EMBL" id="RHLC01000016">
    <property type="protein sequence ID" value="TPP47575.1"/>
    <property type="molecule type" value="Genomic_DNA"/>
</dbReference>
<dbReference type="EMBL" id="FR799614">
    <property type="protein sequence ID" value="CBZ35220.1"/>
    <property type="molecule type" value="Genomic_DNA"/>
</dbReference>
<reference evidence="5" key="5">
    <citation type="submission" date="2019-02" db="EMBL/GenBank/DDBJ databases">
        <title>FDA dAtabase for Regulatory Grade micrObial Sequences (FDA-ARGOS): Supporting development and validation of Infectious Disease Dx tests.</title>
        <authorList>
            <person name="Duncan R."/>
            <person name="Fisher C."/>
            <person name="Tallon L.J."/>
            <person name="Sadzewicz L."/>
            <person name="Sengamalay N."/>
            <person name="Ott S."/>
            <person name="Godinez A."/>
            <person name="Nagaraj S."/>
            <person name="Nadendla S."/>
            <person name="Sichtig H."/>
        </authorList>
    </citation>
    <scope>NUCLEOTIDE SEQUENCE</scope>
    <source>
        <strain evidence="5">FDAARGOS_360</strain>
        <strain evidence="6">FDAARGOS_361</strain>
    </source>
</reference>
<dbReference type="SUPFAM" id="SSF54909">
    <property type="entry name" value="Dimeric alpha+beta barrel"/>
    <property type="match status" value="1"/>
</dbReference>
<keyword evidence="8" id="KW-1185">Reference proteome</keyword>
<evidence type="ECO:0000313" key="3">
    <source>
        <dbReference type="EMBL" id="CAC5431186.1"/>
    </source>
</evidence>
<reference evidence="9" key="6">
    <citation type="submission" date="2019-02" db="EMBL/GenBank/DDBJ databases">
        <title>FDA dAtabase for Regulatory Grade micrObial Sequences (FDA-ARGOS): Supporting development and validation of Infectious Disease Dx tests.</title>
        <authorList>
            <person name="Duncan R."/>
            <person name="Fisher C."/>
            <person name="Tallon L."/>
            <person name="Sadzewicz L."/>
            <person name="Sengamalay N."/>
            <person name="Ott S."/>
            <person name="Godinez A."/>
            <person name="Nagaraj S."/>
            <person name="Vavikolanu K."/>
            <person name="Nadendla S."/>
            <person name="Aluvathingal J."/>
            <person name="Sichtig H."/>
        </authorList>
    </citation>
    <scope>NUCLEOTIDE SEQUENCE [LARGE SCALE GENOMIC DNA]</scope>
    <source>
        <strain evidence="9">FDAARGOS_361</strain>
    </source>
</reference>
<dbReference type="VEuPathDB" id="TriTrypDB:LdBPK_270610.1"/>
<dbReference type="PANTHER" id="PTHR37832">
    <property type="entry name" value="BLL2683 PROTEIN"/>
    <property type="match status" value="1"/>
</dbReference>
<proteinExistence type="predicted"/>
<dbReference type="EMBL" id="LR812647">
    <property type="protein sequence ID" value="CAC5431186.1"/>
    <property type="molecule type" value="Genomic_DNA"/>
</dbReference>
<dbReference type="SMR" id="A0A3S7X0I8"/>
<dbReference type="RefSeq" id="XP_003861917.1">
    <property type="nucleotide sequence ID" value="XM_003861869.1"/>
</dbReference>
<dbReference type="AlphaFoldDB" id="A0A3S7X0I8"/>
<dbReference type="InterPro" id="IPR013097">
    <property type="entry name" value="Dabb"/>
</dbReference>
<dbReference type="Proteomes" id="UP000601710">
    <property type="component" value="Chromosome 27"/>
</dbReference>
<evidence type="ECO:0000313" key="10">
    <source>
        <dbReference type="Proteomes" id="UP000318821"/>
    </source>
</evidence>
<dbReference type="Proteomes" id="UP000318821">
    <property type="component" value="Unassembled WGS sequence"/>
</dbReference>
<dbReference type="KEGG" id="ldo:LDBPK_270610"/>
<dbReference type="PROSITE" id="PS51502">
    <property type="entry name" value="S_R_A_B_BARREL"/>
    <property type="match status" value="1"/>
</dbReference>
<dbReference type="VEuPathDB" id="TriTrypDB:LDHU3_27.0990"/>
<reference evidence="4" key="2">
    <citation type="submission" date="2011-01" db="EMBL/GenBank/DDBJ databases">
        <authorList>
            <person name="Zhao B.P."/>
            <person name="Ren Z.A."/>
            <person name="Li C.D."/>
        </authorList>
    </citation>
    <scope>NUCLEOTIDE SEQUENCE</scope>
    <source>
        <strain evidence="4">BPK282A1</strain>
    </source>
</reference>
<evidence type="ECO:0000313" key="6">
    <source>
        <dbReference type="EMBL" id="TPP47575.1"/>
    </source>
</evidence>
<evidence type="ECO:0000313" key="7">
    <source>
        <dbReference type="Proteomes" id="UP000008980"/>
    </source>
</evidence>
<dbReference type="OMA" id="IELHFGA"/>
<gene>
    <name evidence="5" type="ORF">CGC20_32995</name>
    <name evidence="6" type="ORF">CGC21_31085</name>
    <name evidence="4" type="ORF">LDBPK_270610</name>
    <name evidence="2" type="ORF">LdCL_270012600</name>
    <name evidence="3" type="ORF">LDHU3_27.0990</name>
</gene>
<dbReference type="Pfam" id="PF07876">
    <property type="entry name" value="Dabb"/>
    <property type="match status" value="1"/>
</dbReference>
<dbReference type="SMART" id="SM00886">
    <property type="entry name" value="Dabb"/>
    <property type="match status" value="1"/>
</dbReference>
<dbReference type="PANTHER" id="PTHR37832:SF1">
    <property type="entry name" value="STRESS-RESPONSE A_B BARREL DOMAIN-CONTAINING PROTEIN"/>
    <property type="match status" value="1"/>
</dbReference>
<accession>A0A3S7X0I8</accession>
<protein>
    <submittedName>
        <fullName evidence="5">Stress responsive A/B Barrel Domain family protein</fullName>
    </submittedName>
    <submittedName>
        <fullName evidence="2">Stress responsive A/B Barrel Domain, putative</fullName>
    </submittedName>
    <submittedName>
        <fullName evidence="3">Stress_responsive_A/B_Barrel_Domain_putative/Pfam:PF07876</fullName>
    </submittedName>
</protein>
<evidence type="ECO:0000313" key="8">
    <source>
        <dbReference type="Proteomes" id="UP000274082"/>
    </source>
</evidence>
<name>A0A3S7X0I8_LEIDO</name>
<evidence type="ECO:0000313" key="2">
    <source>
        <dbReference type="EMBL" id="AYU79956.1"/>
    </source>
</evidence>
<reference evidence="4 7" key="1">
    <citation type="journal article" date="2011" name="Genome Res.">
        <title>Whole genome sequencing of multiple Leishmania donovani clinical isolates provides insights into population structure and mechanisms of drug resistance.</title>
        <authorList>
            <person name="Downing T."/>
            <person name="Imamura H."/>
            <person name="Decuypere S."/>
            <person name="Clark T.G."/>
            <person name="Coombs G.H."/>
            <person name="Cotton J.A."/>
            <person name="Hilley J.D."/>
            <person name="de Doncker S."/>
            <person name="Maes I."/>
            <person name="Mottram J.C."/>
            <person name="Quail M.A."/>
            <person name="Rijal S."/>
            <person name="Sanders M."/>
            <person name="Schonian G."/>
            <person name="Stark O."/>
            <person name="Sundar S."/>
            <person name="Vanaerschot M."/>
            <person name="Hertz-Fowler C."/>
            <person name="Dujardin J.C."/>
            <person name="Berriman M."/>
        </authorList>
    </citation>
    <scope>NUCLEOTIDE SEQUENCE [LARGE SCALE GENOMIC DNA]</scope>
    <source>
        <strain evidence="4 7">BPK282A1</strain>
    </source>
</reference>
<reference evidence="2 8" key="4">
    <citation type="journal article" date="2018" name="Sci. Rep.">
        <title>A complete Leishmania donovani reference genome identifies novel genetic variations associated with virulence.</title>
        <authorList>
            <person name="Lypaczewski P."/>
            <person name="Hoshizaki J."/>
            <person name="Zhang W.-W."/>
            <person name="McCall L.-I."/>
            <person name="Torcivia-Rodriguez J."/>
            <person name="Simonyan V."/>
            <person name="Kaur A."/>
            <person name="Dewar K."/>
            <person name="Matlashewski G."/>
        </authorList>
    </citation>
    <scope>NUCLEOTIDE SEQUENCE [LARGE SCALE GENOMIC DNA]</scope>
    <source>
        <strain evidence="2 8">LdCL</strain>
    </source>
</reference>
<reference evidence="10" key="7">
    <citation type="submission" date="2019-02" db="EMBL/GenBank/DDBJ databases">
        <title>FDA dAtabase for Regulatory Grade micrObial Sequences (FDA-ARGOS): Supporting development and validation of Infectious Disease Dx tests.</title>
        <authorList>
            <person name="Duncan R."/>
            <person name="Fisher C."/>
            <person name="Tallon L."/>
            <person name="Sadzewicz L."/>
            <person name="Sengamalay N."/>
            <person name="Ott S."/>
            <person name="Godinez A."/>
            <person name="Nagaraj S."/>
            <person name="Vavikolanu K."/>
            <person name="Vyas G."/>
            <person name="Nadendla S."/>
            <person name="Aluvathingal J."/>
            <person name="Sichtig H."/>
        </authorList>
    </citation>
    <scope>NUCLEOTIDE SEQUENCE [LARGE SCALE GENOMIC DNA]</scope>
    <source>
        <strain evidence="10">FDAARGOS_360</strain>
    </source>
</reference>
<evidence type="ECO:0000259" key="1">
    <source>
        <dbReference type="PROSITE" id="PS51502"/>
    </source>
</evidence>
<dbReference type="OrthoDB" id="42919at2759"/>
<dbReference type="Gene3D" id="3.30.70.100">
    <property type="match status" value="1"/>
</dbReference>
<dbReference type="EMBL" id="RHLD01000016">
    <property type="protein sequence ID" value="TPP46115.1"/>
    <property type="molecule type" value="Genomic_DNA"/>
</dbReference>
<dbReference type="VEuPathDB" id="TriTrypDB:LdCL_270012600"/>
<dbReference type="Proteomes" id="UP000318447">
    <property type="component" value="Unassembled WGS sequence"/>
</dbReference>
<dbReference type="EMBL" id="CP029526">
    <property type="protein sequence ID" value="AYU79956.1"/>
    <property type="molecule type" value="Genomic_DNA"/>
</dbReference>
<dbReference type="GeneID" id="13389177"/>
<sequence>MELSPSNATEEAHHKSLNPQVNSVCHCAHLRLKGPLHVEKLRELLKRVRTTVPGLIELHFGESMNVSASSADSAESNTHALFSRHQNGHYLKMYKTHPAHMDLMNYLMSRAERPATVVDFVNVASSL</sequence>
<dbReference type="InterPro" id="IPR011008">
    <property type="entry name" value="Dimeric_a/b-barrel"/>
</dbReference>
<organism evidence="2 8">
    <name type="scientific">Leishmania donovani</name>
    <dbReference type="NCBI Taxonomy" id="5661"/>
    <lineage>
        <taxon>Eukaryota</taxon>
        <taxon>Discoba</taxon>
        <taxon>Euglenozoa</taxon>
        <taxon>Kinetoplastea</taxon>
        <taxon>Metakinetoplastina</taxon>
        <taxon>Trypanosomatida</taxon>
        <taxon>Trypanosomatidae</taxon>
        <taxon>Leishmaniinae</taxon>
        <taxon>Leishmania</taxon>
    </lineage>
</organism>
<evidence type="ECO:0000313" key="4">
    <source>
        <dbReference type="EMBL" id="CBZ35220.1"/>
    </source>
</evidence>
<dbReference type="Proteomes" id="UP000274082">
    <property type="component" value="Chromosome 27"/>
</dbReference>
<evidence type="ECO:0000313" key="5">
    <source>
        <dbReference type="EMBL" id="TPP46115.1"/>
    </source>
</evidence>
<accession>E9BIZ4</accession>